<proteinExistence type="predicted"/>
<accession>A0A8X7TNY1</accession>
<evidence type="ECO:0000313" key="2">
    <source>
        <dbReference type="EMBL" id="KAG2248519.1"/>
    </source>
</evidence>
<keyword evidence="3" id="KW-1185">Reference proteome</keyword>
<name>A0A8X7TNY1_BRACI</name>
<keyword evidence="1" id="KW-0175">Coiled coil</keyword>
<evidence type="ECO:0000313" key="3">
    <source>
        <dbReference type="Proteomes" id="UP000886595"/>
    </source>
</evidence>
<gene>
    <name evidence="2" type="ORF">Bca52824_088147</name>
</gene>
<evidence type="ECO:0008006" key="4">
    <source>
        <dbReference type="Google" id="ProtNLM"/>
    </source>
</evidence>
<evidence type="ECO:0000256" key="1">
    <source>
        <dbReference type="SAM" id="Coils"/>
    </source>
</evidence>
<dbReference type="AlphaFoldDB" id="A0A8X7TNY1"/>
<protein>
    <recommendedName>
        <fullName evidence="4">Zinc finger GRF-type domain-containing protein</fullName>
    </recommendedName>
</protein>
<sequence length="362" mass="39698">MTVSVRLEDGLAPGLFVSDSTEGSLFGVLCGAWICRDGFWASLGFVDLSISSFLFTSLDPPVVSSGNVWRDSGGGSPSYLVSLSCGGACGVASSAYFELAQGVWGSWRSSLVVWGRRCGAPRLRLSDLSSSSCDLASLIAVWPVSLLYMSCVLNGCNGPGFGGLEAAFSGYQLAQRHRWLWTVPHAAGEAILERLAVPGASRFEGAFLSGRSWQPGAQSAHTFSLMDPTEERRHSKRQNDYINMLGFVADSEDGILRRCPCGGRIIHEVRGKDDYDTLPGKRFFTCKNYEADGFHYRQPWEIGVQEEIERLTKRVEEVEQVMMGVSNLSKQIETLEEQVKILSGQVDYLTVQVADLEKVCFE</sequence>
<dbReference type="EMBL" id="JAAMPC010000017">
    <property type="protein sequence ID" value="KAG2248519.1"/>
    <property type="molecule type" value="Genomic_DNA"/>
</dbReference>
<reference evidence="2 3" key="1">
    <citation type="submission" date="2020-02" db="EMBL/GenBank/DDBJ databases">
        <authorList>
            <person name="Ma Q."/>
            <person name="Huang Y."/>
            <person name="Song X."/>
            <person name="Pei D."/>
        </authorList>
    </citation>
    <scope>NUCLEOTIDE SEQUENCE [LARGE SCALE GENOMIC DNA]</scope>
    <source>
        <strain evidence="2">Sxm20200214</strain>
        <tissue evidence="2">Leaf</tissue>
    </source>
</reference>
<dbReference type="OrthoDB" id="10346065at2759"/>
<organism evidence="2 3">
    <name type="scientific">Brassica carinata</name>
    <name type="common">Ethiopian mustard</name>
    <name type="synonym">Abyssinian cabbage</name>
    <dbReference type="NCBI Taxonomy" id="52824"/>
    <lineage>
        <taxon>Eukaryota</taxon>
        <taxon>Viridiplantae</taxon>
        <taxon>Streptophyta</taxon>
        <taxon>Embryophyta</taxon>
        <taxon>Tracheophyta</taxon>
        <taxon>Spermatophyta</taxon>
        <taxon>Magnoliopsida</taxon>
        <taxon>eudicotyledons</taxon>
        <taxon>Gunneridae</taxon>
        <taxon>Pentapetalae</taxon>
        <taxon>rosids</taxon>
        <taxon>malvids</taxon>
        <taxon>Brassicales</taxon>
        <taxon>Brassicaceae</taxon>
        <taxon>Brassiceae</taxon>
        <taxon>Brassica</taxon>
    </lineage>
</organism>
<feature type="coiled-coil region" evidence="1">
    <location>
        <begin position="301"/>
        <end position="345"/>
    </location>
</feature>
<comment type="caution">
    <text evidence="2">The sequence shown here is derived from an EMBL/GenBank/DDBJ whole genome shotgun (WGS) entry which is preliminary data.</text>
</comment>
<dbReference type="Proteomes" id="UP000886595">
    <property type="component" value="Unassembled WGS sequence"/>
</dbReference>